<dbReference type="AlphaFoldDB" id="K9ZE10"/>
<dbReference type="SUPFAM" id="SSF47598">
    <property type="entry name" value="Ribbon-helix-helix"/>
    <property type="match status" value="2"/>
</dbReference>
<dbReference type="eggNOG" id="ENOG503446M">
    <property type="taxonomic scope" value="Bacteria"/>
</dbReference>
<accession>K9ZE10</accession>
<dbReference type="Proteomes" id="UP000010474">
    <property type="component" value="Chromosome"/>
</dbReference>
<dbReference type="GO" id="GO:0006355">
    <property type="term" value="P:regulation of DNA-templated transcription"/>
    <property type="evidence" value="ECO:0007669"/>
    <property type="project" value="InterPro"/>
</dbReference>
<proteinExistence type="predicted"/>
<organism evidence="1 2">
    <name type="scientific">Anabaena cylindrica (strain ATCC 27899 / PCC 7122)</name>
    <dbReference type="NCBI Taxonomy" id="272123"/>
    <lineage>
        <taxon>Bacteria</taxon>
        <taxon>Bacillati</taxon>
        <taxon>Cyanobacteriota</taxon>
        <taxon>Cyanophyceae</taxon>
        <taxon>Nostocales</taxon>
        <taxon>Nostocaceae</taxon>
        <taxon>Anabaena</taxon>
    </lineage>
</organism>
<evidence type="ECO:0000313" key="1">
    <source>
        <dbReference type="EMBL" id="AFZ56822.1"/>
    </source>
</evidence>
<keyword evidence="2" id="KW-1185">Reference proteome</keyword>
<dbReference type="Gene3D" id="1.10.1220.10">
    <property type="entry name" value="Met repressor-like"/>
    <property type="match status" value="2"/>
</dbReference>
<name>K9ZE10_ANACC</name>
<dbReference type="InterPro" id="IPR010985">
    <property type="entry name" value="Ribbon_hlx_hlx"/>
</dbReference>
<reference evidence="2" key="1">
    <citation type="journal article" date="2013" name="Proc. Natl. Acad. Sci. U.S.A.">
        <title>Improving the coverage of the cyanobacterial phylum using diversity-driven genome sequencing.</title>
        <authorList>
            <person name="Shih P.M."/>
            <person name="Wu D."/>
            <person name="Latifi A."/>
            <person name="Axen S.D."/>
            <person name="Fewer D.P."/>
            <person name="Talla E."/>
            <person name="Calteau A."/>
            <person name="Cai F."/>
            <person name="Tandeau de Marsac N."/>
            <person name="Rippka R."/>
            <person name="Herdman M."/>
            <person name="Sivonen K."/>
            <person name="Coursin T."/>
            <person name="Laurent T."/>
            <person name="Goodwin L."/>
            <person name="Nolan M."/>
            <person name="Davenport K.W."/>
            <person name="Han C.S."/>
            <person name="Rubin E.M."/>
            <person name="Eisen J.A."/>
            <person name="Woyke T."/>
            <person name="Gugger M."/>
            <person name="Kerfeld C.A."/>
        </authorList>
    </citation>
    <scope>NUCLEOTIDE SEQUENCE [LARGE SCALE GENOMIC DNA]</scope>
    <source>
        <strain evidence="2">ATCC 27899 / PCC 7122</strain>
    </source>
</reference>
<dbReference type="InterPro" id="IPR013321">
    <property type="entry name" value="Arc_rbn_hlx_hlx"/>
</dbReference>
<dbReference type="KEGG" id="acy:Anacy_1294"/>
<dbReference type="HOGENOM" id="CLU_2143269_0_0_3"/>
<evidence type="ECO:0000313" key="2">
    <source>
        <dbReference type="Proteomes" id="UP000010474"/>
    </source>
</evidence>
<sequence>MNSNSLVNKVFMIVAPNETRKYVVVKGIIPKSLKIEFKVFCVRNNFEMSEVLEILIQQWIQTGLPIDELPSNIPDEELEEIKGYIPKNLKEQFKFCCKQKQITMRSILYALITKYVEQSS</sequence>
<dbReference type="EMBL" id="CP003659">
    <property type="protein sequence ID" value="AFZ56822.1"/>
    <property type="molecule type" value="Genomic_DNA"/>
</dbReference>
<protein>
    <submittedName>
        <fullName evidence="1">Uncharacterized protein</fullName>
    </submittedName>
</protein>
<dbReference type="PATRIC" id="fig|272123.3.peg.1414"/>
<dbReference type="OrthoDB" id="517997at2"/>
<gene>
    <name evidence="1" type="ordered locus">Anacy_1294</name>
</gene>